<evidence type="ECO:0000313" key="14">
    <source>
        <dbReference type="Proteomes" id="UP000018201"/>
    </source>
</evidence>
<gene>
    <name evidence="13" type="ORF">EPH_0049020</name>
</gene>
<dbReference type="VEuPathDB" id="ToxoDB:EPH_0049020"/>
<reference evidence="13" key="2">
    <citation type="submission" date="2013-10" db="EMBL/GenBank/DDBJ databases">
        <authorList>
            <person name="Aslett M."/>
        </authorList>
    </citation>
    <scope>NUCLEOTIDE SEQUENCE [LARGE SCALE GENOMIC DNA]</scope>
    <source>
        <strain evidence="13">Houghton</strain>
    </source>
</reference>
<evidence type="ECO:0000256" key="5">
    <source>
        <dbReference type="ARBA" id="ARBA00022664"/>
    </source>
</evidence>
<evidence type="ECO:0000256" key="9">
    <source>
        <dbReference type="SAM" id="Coils"/>
    </source>
</evidence>
<evidence type="ECO:0000259" key="11">
    <source>
        <dbReference type="Pfam" id="PF13297"/>
    </source>
</evidence>
<dbReference type="GO" id="GO:0008380">
    <property type="term" value="P:RNA splicing"/>
    <property type="evidence" value="ECO:0007669"/>
    <property type="project" value="UniProtKB-KW"/>
</dbReference>
<dbReference type="AlphaFoldDB" id="U6H0A5"/>
<dbReference type="GO" id="GO:0005634">
    <property type="term" value="C:nucleus"/>
    <property type="evidence" value="ECO:0007669"/>
    <property type="project" value="UniProtKB-SubCell"/>
</dbReference>
<evidence type="ECO:0000256" key="3">
    <source>
        <dbReference type="ARBA" id="ARBA00008726"/>
    </source>
</evidence>
<keyword evidence="9" id="KW-0175">Coiled coil</keyword>
<accession>U6H0A5</accession>
<dbReference type="InterPro" id="IPR025086">
    <property type="entry name" value="SDE2/SF3A3_SAP"/>
</dbReference>
<evidence type="ECO:0000256" key="2">
    <source>
        <dbReference type="ARBA" id="ARBA00004496"/>
    </source>
</evidence>
<evidence type="ECO:0000256" key="8">
    <source>
        <dbReference type="ARBA" id="ARBA00023306"/>
    </source>
</evidence>
<dbReference type="Pfam" id="PF22782">
    <property type="entry name" value="SDE2"/>
    <property type="match status" value="1"/>
</dbReference>
<feature type="compositionally biased region" description="Low complexity" evidence="10">
    <location>
        <begin position="354"/>
        <end position="381"/>
    </location>
</feature>
<dbReference type="InterPro" id="IPR053822">
    <property type="entry name" value="SDE2-like_dom"/>
</dbReference>
<proteinExistence type="inferred from homology"/>
<reference evidence="13" key="1">
    <citation type="submission" date="2013-10" db="EMBL/GenBank/DDBJ databases">
        <title>Genomic analysis of the causative agents of coccidiosis in chickens.</title>
        <authorList>
            <person name="Reid A.J."/>
            <person name="Blake D."/>
            <person name="Billington K."/>
            <person name="Browne H."/>
            <person name="Dunn M."/>
            <person name="Hung S."/>
            <person name="Kawahara F."/>
            <person name="Miranda-Saavedra D."/>
            <person name="Mourier T."/>
            <person name="Nagra H."/>
            <person name="Otto T.D."/>
            <person name="Rawlings N."/>
            <person name="Sanchez A."/>
            <person name="Sanders M."/>
            <person name="Subramaniam C."/>
            <person name="Tay Y."/>
            <person name="Dear P."/>
            <person name="Doerig C."/>
            <person name="Gruber A."/>
            <person name="Parkinson J."/>
            <person name="Shirley M."/>
            <person name="Wan K.L."/>
            <person name="Berriman M."/>
            <person name="Tomley F."/>
            <person name="Pain A."/>
        </authorList>
    </citation>
    <scope>NUCLEOTIDE SEQUENCE [LARGE SCALE GENOMIC DNA]</scope>
    <source>
        <strain evidence="13">Houghton</strain>
    </source>
</reference>
<sequence>MASLVSMRPLAAPTEAACCLAKAAAASRAHSWAQHAFQRSSRKLTVTFLINLPWGGTSVASVPLEDLPLLSASEAQKLAALDNGASAVERLATSTSVQASACGLYVPGHFLLSFAAARAGFRTPEAASKLRLVVQEKDVYPHTCLPLEAIIGAEAGVALAVDRAFASPEAAESNTKDTSPGAALCTLWLLLRLPGGKGGFGALLKKQRRTKRANFSVDACRDLTGRRIRQAQVVTRIKAWMEKKRKEDALVAALTQGAPEKVPEAKPTVALDDAFMSEQLACASEASSIVAQGLKQQEELRKKLEQEQRRRAARPQNRALFSQLRDAVEVDSDDELWSDTDAGEPCEEVEHDSTTSSSRSSSSDTFSAAASQSSATAAVSSKRTHGRTAATSSRSALEISSDASKSKPGPAGDISAKKSTTESPKADTAAAALMQQLEQMRLKASAEREKELQRQAEAAAEAARAAALAEKAAAEAAEKVAREAQQLDVSRFNTAEELAKAVDAAVVKEKLRQLGWKCGGRPEERAARLFQLKTVDLSNVPKALLARPPSRMA</sequence>
<organism evidence="13 14">
    <name type="scientific">Eimeria praecox</name>
    <dbReference type="NCBI Taxonomy" id="51316"/>
    <lineage>
        <taxon>Eukaryota</taxon>
        <taxon>Sar</taxon>
        <taxon>Alveolata</taxon>
        <taxon>Apicomplexa</taxon>
        <taxon>Conoidasida</taxon>
        <taxon>Coccidia</taxon>
        <taxon>Eucoccidiorida</taxon>
        <taxon>Eimeriorina</taxon>
        <taxon>Eimeriidae</taxon>
        <taxon>Eimeria</taxon>
    </lineage>
</organism>
<dbReference type="EMBL" id="HG693150">
    <property type="protein sequence ID" value="CDI84903.1"/>
    <property type="molecule type" value="Genomic_DNA"/>
</dbReference>
<dbReference type="Pfam" id="PF13297">
    <property type="entry name" value="SDE2_2C"/>
    <property type="match status" value="1"/>
</dbReference>
<evidence type="ECO:0000313" key="13">
    <source>
        <dbReference type="EMBL" id="CDI84903.1"/>
    </source>
</evidence>
<keyword evidence="4" id="KW-0963">Cytoplasm</keyword>
<evidence type="ECO:0000256" key="6">
    <source>
        <dbReference type="ARBA" id="ARBA00023187"/>
    </source>
</evidence>
<comment type="subcellular location">
    <subcellularLocation>
        <location evidence="2">Cytoplasm</location>
    </subcellularLocation>
    <subcellularLocation>
        <location evidence="1">Nucleus</location>
    </subcellularLocation>
</comment>
<comment type="similarity">
    <text evidence="3">Belongs to the SDE2 family.</text>
</comment>
<feature type="compositionally biased region" description="Acidic residues" evidence="10">
    <location>
        <begin position="329"/>
        <end position="350"/>
    </location>
</feature>
<protein>
    <submittedName>
        <fullName evidence="13">Uncharacterized protein</fullName>
    </submittedName>
</protein>
<evidence type="ECO:0000256" key="4">
    <source>
        <dbReference type="ARBA" id="ARBA00022490"/>
    </source>
</evidence>
<dbReference type="OrthoDB" id="547031at2759"/>
<keyword evidence="14" id="KW-1185">Reference proteome</keyword>
<dbReference type="GO" id="GO:0005737">
    <property type="term" value="C:cytoplasm"/>
    <property type="evidence" value="ECO:0007669"/>
    <property type="project" value="UniProtKB-SubCell"/>
</dbReference>
<feature type="domain" description="SDE2/SF3A3 SAP" evidence="11">
    <location>
        <begin position="475"/>
        <end position="546"/>
    </location>
</feature>
<dbReference type="InterPro" id="IPR051421">
    <property type="entry name" value="RNA_Proc_DNA_Dmg_Regulator"/>
</dbReference>
<feature type="coiled-coil region" evidence="9">
    <location>
        <begin position="430"/>
        <end position="479"/>
    </location>
</feature>
<dbReference type="Proteomes" id="UP000018201">
    <property type="component" value="Unassembled WGS sequence"/>
</dbReference>
<dbReference type="PANTHER" id="PTHR12786:SF1">
    <property type="entry name" value="SPLICING REGULATOR SDE2"/>
    <property type="match status" value="1"/>
</dbReference>
<name>U6H0A5_9EIME</name>
<evidence type="ECO:0000259" key="12">
    <source>
        <dbReference type="Pfam" id="PF22782"/>
    </source>
</evidence>
<keyword evidence="8" id="KW-0131">Cell cycle</keyword>
<evidence type="ECO:0000256" key="1">
    <source>
        <dbReference type="ARBA" id="ARBA00004123"/>
    </source>
</evidence>
<evidence type="ECO:0000256" key="7">
    <source>
        <dbReference type="ARBA" id="ARBA00023242"/>
    </source>
</evidence>
<evidence type="ECO:0000256" key="10">
    <source>
        <dbReference type="SAM" id="MobiDB-lite"/>
    </source>
</evidence>
<dbReference type="PANTHER" id="PTHR12786">
    <property type="entry name" value="SPLICING FACTOR SF3A-RELATED"/>
    <property type="match status" value="1"/>
</dbReference>
<keyword evidence="5" id="KW-0507">mRNA processing</keyword>
<dbReference type="GO" id="GO:0006397">
    <property type="term" value="P:mRNA processing"/>
    <property type="evidence" value="ECO:0007669"/>
    <property type="project" value="UniProtKB-KW"/>
</dbReference>
<feature type="region of interest" description="Disordered" evidence="10">
    <location>
        <begin position="305"/>
        <end position="429"/>
    </location>
</feature>
<keyword evidence="7" id="KW-0539">Nucleus</keyword>
<feature type="domain" description="SDE2-like" evidence="12">
    <location>
        <begin position="195"/>
        <end position="288"/>
    </location>
</feature>
<keyword evidence="6" id="KW-0508">mRNA splicing</keyword>